<dbReference type="RefSeq" id="WP_378320316.1">
    <property type="nucleotide sequence ID" value="NZ_JBHUHY010000011.1"/>
</dbReference>
<protein>
    <submittedName>
        <fullName evidence="3">SRPBCC family protein</fullName>
    </submittedName>
</protein>
<dbReference type="SUPFAM" id="SSF55961">
    <property type="entry name" value="Bet v1-like"/>
    <property type="match status" value="1"/>
</dbReference>
<evidence type="ECO:0000259" key="2">
    <source>
        <dbReference type="Pfam" id="PF08327"/>
    </source>
</evidence>
<evidence type="ECO:0000256" key="1">
    <source>
        <dbReference type="ARBA" id="ARBA00006817"/>
    </source>
</evidence>
<dbReference type="Pfam" id="PF08327">
    <property type="entry name" value="AHSA1"/>
    <property type="match status" value="1"/>
</dbReference>
<reference evidence="4" key="1">
    <citation type="journal article" date="2019" name="Int. J. Syst. Evol. Microbiol.">
        <title>The Global Catalogue of Microorganisms (GCM) 10K type strain sequencing project: providing services to taxonomists for standard genome sequencing and annotation.</title>
        <authorList>
            <consortium name="The Broad Institute Genomics Platform"/>
            <consortium name="The Broad Institute Genome Sequencing Center for Infectious Disease"/>
            <person name="Wu L."/>
            <person name="Ma J."/>
        </authorList>
    </citation>
    <scope>NUCLEOTIDE SEQUENCE [LARGE SCALE GENOMIC DNA]</scope>
    <source>
        <strain evidence="4">DT92</strain>
    </source>
</reference>
<dbReference type="EMBL" id="JBHUHY010000011">
    <property type="protein sequence ID" value="MFD2187322.1"/>
    <property type="molecule type" value="Genomic_DNA"/>
</dbReference>
<sequence>MKKITVQANINDTIEKVWEYWTQPRHIIHWNFAIPEWQCPKAVNNLQEGSTFSYRMEAKDGSMGFDYVGTFTKIVPKSLIEYSLEDGRKVQITFKDHGGTIKIIETFEPENQNPLEMQQQGWQAILNNFKQYVESH</sequence>
<feature type="domain" description="Activator of Hsp90 ATPase homologue 1/2-like C-terminal" evidence="2">
    <location>
        <begin position="13"/>
        <end position="134"/>
    </location>
</feature>
<accession>A0ABW5AZI9</accession>
<dbReference type="Proteomes" id="UP001597344">
    <property type="component" value="Unassembled WGS sequence"/>
</dbReference>
<comment type="caution">
    <text evidence="3">The sequence shown here is derived from an EMBL/GenBank/DDBJ whole genome shotgun (WGS) entry which is preliminary data.</text>
</comment>
<name>A0ABW5AZI9_9FLAO</name>
<proteinExistence type="inferred from homology"/>
<keyword evidence="4" id="KW-1185">Reference proteome</keyword>
<dbReference type="InterPro" id="IPR023393">
    <property type="entry name" value="START-like_dom_sf"/>
</dbReference>
<dbReference type="InterPro" id="IPR013538">
    <property type="entry name" value="ASHA1/2-like_C"/>
</dbReference>
<dbReference type="CDD" id="cd08897">
    <property type="entry name" value="SRPBCC_CalC_Aha1-like_4"/>
    <property type="match status" value="1"/>
</dbReference>
<dbReference type="Gene3D" id="3.30.530.20">
    <property type="match status" value="1"/>
</dbReference>
<organism evidence="3 4">
    <name type="scientific">Aquimarina celericrescens</name>
    <dbReference type="NCBI Taxonomy" id="1964542"/>
    <lineage>
        <taxon>Bacteria</taxon>
        <taxon>Pseudomonadati</taxon>
        <taxon>Bacteroidota</taxon>
        <taxon>Flavobacteriia</taxon>
        <taxon>Flavobacteriales</taxon>
        <taxon>Flavobacteriaceae</taxon>
        <taxon>Aquimarina</taxon>
    </lineage>
</organism>
<gene>
    <name evidence="3" type="ORF">ACFSJT_11025</name>
</gene>
<evidence type="ECO:0000313" key="4">
    <source>
        <dbReference type="Proteomes" id="UP001597344"/>
    </source>
</evidence>
<comment type="similarity">
    <text evidence="1">Belongs to the AHA1 family.</text>
</comment>
<evidence type="ECO:0000313" key="3">
    <source>
        <dbReference type="EMBL" id="MFD2187322.1"/>
    </source>
</evidence>